<dbReference type="SUPFAM" id="SSF54373">
    <property type="entry name" value="FAD-linked reductases, C-terminal domain"/>
    <property type="match status" value="1"/>
</dbReference>
<keyword evidence="6" id="KW-1185">Reference proteome</keyword>
<dbReference type="RefSeq" id="WP_203908615.1">
    <property type="nucleotide sequence ID" value="NZ_BONY01000014.1"/>
</dbReference>
<dbReference type="InterPro" id="IPR036188">
    <property type="entry name" value="FAD/NAD-bd_sf"/>
</dbReference>
<evidence type="ECO:0000313" key="6">
    <source>
        <dbReference type="Proteomes" id="UP000612899"/>
    </source>
</evidence>
<feature type="binding site" evidence="3">
    <location>
        <position position="85"/>
    </location>
    <ligand>
        <name>FAD</name>
        <dbReference type="ChEBI" id="CHEBI:57692"/>
    </ligand>
</feature>
<evidence type="ECO:0000256" key="3">
    <source>
        <dbReference type="PIRSR" id="PIRSR601613-1"/>
    </source>
</evidence>
<dbReference type="InterPro" id="IPR001613">
    <property type="entry name" value="Flavin_amine_oxidase"/>
</dbReference>
<name>A0A8J3Q7M8_9ACTN</name>
<dbReference type="EMBL" id="BONY01000014">
    <property type="protein sequence ID" value="GIH04747.1"/>
    <property type="molecule type" value="Genomic_DNA"/>
</dbReference>
<dbReference type="InterPro" id="IPR050281">
    <property type="entry name" value="Flavin_monoamine_oxidase"/>
</dbReference>
<dbReference type="Proteomes" id="UP000612899">
    <property type="component" value="Unassembled WGS sequence"/>
</dbReference>
<dbReference type="Gene3D" id="3.50.50.60">
    <property type="entry name" value="FAD/NAD(P)-binding domain"/>
    <property type="match status" value="1"/>
</dbReference>
<protein>
    <recommendedName>
        <fullName evidence="4">Amine oxidase domain-containing protein</fullName>
    </recommendedName>
</protein>
<evidence type="ECO:0000313" key="5">
    <source>
        <dbReference type="EMBL" id="GIH04747.1"/>
    </source>
</evidence>
<dbReference type="Gene3D" id="1.10.405.10">
    <property type="entry name" value="Guanine Nucleotide Dissociation Inhibitor, domain 1"/>
    <property type="match status" value="1"/>
</dbReference>
<dbReference type="GO" id="GO:0001716">
    <property type="term" value="F:L-amino-acid oxidase activity"/>
    <property type="evidence" value="ECO:0007669"/>
    <property type="project" value="TreeGrafter"/>
</dbReference>
<gene>
    <name evidence="5" type="ORF">Rhe02_28140</name>
</gene>
<proteinExistence type="predicted"/>
<sequence>MTGKTPLFRALAGLARDHTAADRAGIPVDEFRDIRSALNRGELSRRAVVKLGAVVPVGLAVPDAVAAAKPPVKPARVAVIGAGMSGLTAALTLADNGVGCTVYEASGRVGGRMYSNDSYWADGQTSEWGGEAIDQEHAMMRQLAQRFGLSTIDVTKAAPAHADQVFHFDGGYYSRSQADVDFKAVNQWVQRDLRDASPAATWEQSTAHARFLDNLSLYDWIESRVPGGHTSRLGQLLDVAYNIEYGADTTRQSSLALIYLLGAQRNPGNFNIWGLSDERYHIVGGNQQLPEAIADSLPDGTVQYGWKLLAVRRNTDGTQTLTFDNGGTTRTVTADHTILTVPLGVLQRIDLTNAGLDQRKRESLAAMKMGSCTKLNLQFLRRTWLGTGPWPGVSSGETFTDLPFQQAWDTTAGQPGQRGILIQYNGGSTAEAVRPATPFATESDPVVRRFANDSLAQIDTVFPGTRSAWTGKATFSAWHLNPLAYGAYVFWPIGYVTRYAGYEPVRQGNLHFAGEHCSYDFQGWMNGAALEGDRAAREVLADLR</sequence>
<dbReference type="SUPFAM" id="SSF51905">
    <property type="entry name" value="FAD/NAD(P)-binding domain"/>
    <property type="match status" value="1"/>
</dbReference>
<dbReference type="Gene3D" id="3.90.660.10">
    <property type="match status" value="1"/>
</dbReference>
<dbReference type="AlphaFoldDB" id="A0A8J3Q7M8"/>
<dbReference type="PRINTS" id="PR00757">
    <property type="entry name" value="AMINEOXDASEF"/>
</dbReference>
<evidence type="ECO:0000256" key="2">
    <source>
        <dbReference type="ARBA" id="ARBA00023002"/>
    </source>
</evidence>
<reference evidence="5" key="1">
    <citation type="submission" date="2021-01" db="EMBL/GenBank/DDBJ databases">
        <title>Whole genome shotgun sequence of Rhizocola hellebori NBRC 109834.</title>
        <authorList>
            <person name="Komaki H."/>
            <person name="Tamura T."/>
        </authorList>
    </citation>
    <scope>NUCLEOTIDE SEQUENCE</scope>
    <source>
        <strain evidence="5">NBRC 109834</strain>
    </source>
</reference>
<dbReference type="GO" id="GO:0009063">
    <property type="term" value="P:amino acid catabolic process"/>
    <property type="evidence" value="ECO:0007669"/>
    <property type="project" value="TreeGrafter"/>
</dbReference>
<feature type="binding site" evidence="3">
    <location>
        <begin position="104"/>
        <end position="105"/>
    </location>
    <ligand>
        <name>FAD</name>
        <dbReference type="ChEBI" id="CHEBI:57692"/>
    </ligand>
</feature>
<comment type="caution">
    <text evidence="5">The sequence shown here is derived from an EMBL/GenBank/DDBJ whole genome shotgun (WGS) entry which is preliminary data.</text>
</comment>
<comment type="cofactor">
    <cofactor evidence="1">
        <name>FAD</name>
        <dbReference type="ChEBI" id="CHEBI:57692"/>
    </cofactor>
</comment>
<dbReference type="InterPro" id="IPR002937">
    <property type="entry name" value="Amino_oxidase"/>
</dbReference>
<organism evidence="5 6">
    <name type="scientific">Rhizocola hellebori</name>
    <dbReference type="NCBI Taxonomy" id="1392758"/>
    <lineage>
        <taxon>Bacteria</taxon>
        <taxon>Bacillati</taxon>
        <taxon>Actinomycetota</taxon>
        <taxon>Actinomycetes</taxon>
        <taxon>Micromonosporales</taxon>
        <taxon>Micromonosporaceae</taxon>
        <taxon>Rhizocola</taxon>
    </lineage>
</organism>
<evidence type="ECO:0000256" key="1">
    <source>
        <dbReference type="ARBA" id="ARBA00001974"/>
    </source>
</evidence>
<accession>A0A8J3Q7M8</accession>
<keyword evidence="2" id="KW-0560">Oxidoreductase</keyword>
<dbReference type="PANTHER" id="PTHR10742">
    <property type="entry name" value="FLAVIN MONOAMINE OXIDASE"/>
    <property type="match status" value="1"/>
</dbReference>
<feature type="domain" description="Amine oxidase" evidence="4">
    <location>
        <begin position="84"/>
        <end position="540"/>
    </location>
</feature>
<dbReference type="PANTHER" id="PTHR10742:SF342">
    <property type="entry name" value="AMINE OXIDASE"/>
    <property type="match status" value="1"/>
</dbReference>
<dbReference type="Pfam" id="PF01593">
    <property type="entry name" value="Amino_oxidase"/>
    <property type="match status" value="1"/>
</dbReference>
<evidence type="ECO:0000259" key="4">
    <source>
        <dbReference type="Pfam" id="PF01593"/>
    </source>
</evidence>